<dbReference type="NCBIfam" id="TIGR02117">
    <property type="entry name" value="chp_urease_rgn"/>
    <property type="match status" value="1"/>
</dbReference>
<keyword evidence="1" id="KW-0472">Membrane</keyword>
<organism evidence="2 3">
    <name type="scientific">Allosphingosinicella deserti</name>
    <dbReference type="NCBI Taxonomy" id="2116704"/>
    <lineage>
        <taxon>Bacteria</taxon>
        <taxon>Pseudomonadati</taxon>
        <taxon>Pseudomonadota</taxon>
        <taxon>Alphaproteobacteria</taxon>
        <taxon>Sphingomonadales</taxon>
        <taxon>Sphingomonadaceae</taxon>
        <taxon>Allosphingosinicella</taxon>
    </lineage>
</organism>
<gene>
    <name evidence="2" type="ORF">C7I55_08585</name>
</gene>
<keyword evidence="3" id="KW-1185">Reference proteome</keyword>
<protein>
    <submittedName>
        <fullName evidence="2">TIGR02117 family protein</fullName>
    </submittedName>
</protein>
<accession>A0A2P7QR15</accession>
<dbReference type="AlphaFoldDB" id="A0A2P7QR15"/>
<keyword evidence="1" id="KW-1133">Transmembrane helix</keyword>
<name>A0A2P7QR15_9SPHN</name>
<evidence type="ECO:0000313" key="2">
    <source>
        <dbReference type="EMBL" id="PSJ40390.1"/>
    </source>
</evidence>
<dbReference type="Proteomes" id="UP000241167">
    <property type="component" value="Unassembled WGS sequence"/>
</dbReference>
<feature type="transmembrane region" description="Helical" evidence="1">
    <location>
        <begin position="68"/>
        <end position="91"/>
    </location>
</feature>
<reference evidence="2 3" key="1">
    <citation type="submission" date="2018-03" db="EMBL/GenBank/DDBJ databases">
        <title>The draft genome of Sphingosinicella sp. GL-C-18.</title>
        <authorList>
            <person name="Liu L."/>
            <person name="Li L."/>
            <person name="Liang L."/>
            <person name="Zhang X."/>
            <person name="Wang T."/>
        </authorList>
    </citation>
    <scope>NUCLEOTIDE SEQUENCE [LARGE SCALE GENOMIC DNA]</scope>
    <source>
        <strain evidence="2 3">GL-C-18</strain>
    </source>
</reference>
<dbReference type="InterPro" id="IPR011727">
    <property type="entry name" value="CHP02117"/>
</dbReference>
<evidence type="ECO:0000256" key="1">
    <source>
        <dbReference type="SAM" id="Phobius"/>
    </source>
</evidence>
<dbReference type="Pfam" id="PF09601">
    <property type="entry name" value="DUF2459"/>
    <property type="match status" value="1"/>
</dbReference>
<proteinExistence type="predicted"/>
<sequence length="284" mass="31576">MPNVLPCSCPLLVSARHGDAGTAGQGAGAETCRPSGISLARGCAAQALLNRHVHVTLRRMKRAVRIGAWNAGAILALPFLYFLAALVLGAIPANRGWQEPKDGITIFLRTNGVHTWIVVPKVTPEMDWRPYAPGAHLKDPRWGAADHVALGYGNRTFYLETPTWGDLTMKNALLAMFGRGRSLMHADHIHHPRPEEWQRPLRIRHEEYRRLAAHIAKSFQRDAQSHTIPVLGRGYTSSDMFYEAVGHYNAFYTCNSWTGEALRAAGIRTGAWTPLSQSIMWRLD</sequence>
<dbReference type="EMBL" id="PXYI01000003">
    <property type="protein sequence ID" value="PSJ40390.1"/>
    <property type="molecule type" value="Genomic_DNA"/>
</dbReference>
<keyword evidence="1" id="KW-0812">Transmembrane</keyword>
<evidence type="ECO:0000313" key="3">
    <source>
        <dbReference type="Proteomes" id="UP000241167"/>
    </source>
</evidence>
<comment type="caution">
    <text evidence="2">The sequence shown here is derived from an EMBL/GenBank/DDBJ whole genome shotgun (WGS) entry which is preliminary data.</text>
</comment>